<dbReference type="RefSeq" id="WP_172797765.1">
    <property type="nucleotide sequence ID" value="NZ_DF967972.1"/>
</dbReference>
<gene>
    <name evidence="2" type="ORF">LARV_00498</name>
</gene>
<dbReference type="AlphaFoldDB" id="A0A0S7BH40"/>
<dbReference type="PANTHER" id="PTHR43792:SF1">
    <property type="entry name" value="N-ACETYLTRANSFERASE DOMAIN-CONTAINING PROTEIN"/>
    <property type="match status" value="1"/>
</dbReference>
<keyword evidence="2" id="KW-0808">Transferase</keyword>
<evidence type="ECO:0000313" key="3">
    <source>
        <dbReference type="Proteomes" id="UP000055060"/>
    </source>
</evidence>
<dbReference type="PANTHER" id="PTHR43792">
    <property type="entry name" value="GNAT FAMILY, PUTATIVE (AFU_ORTHOLOGUE AFUA_3G00765)-RELATED-RELATED"/>
    <property type="match status" value="1"/>
</dbReference>
<evidence type="ECO:0000259" key="1">
    <source>
        <dbReference type="PROSITE" id="PS51186"/>
    </source>
</evidence>
<proteinExistence type="predicted"/>
<evidence type="ECO:0000313" key="2">
    <source>
        <dbReference type="EMBL" id="GAP12762.1"/>
    </source>
</evidence>
<name>A0A0S7BH40_9CHLR</name>
<dbReference type="Pfam" id="PF13302">
    <property type="entry name" value="Acetyltransf_3"/>
    <property type="match status" value="1"/>
</dbReference>
<reference evidence="2" key="1">
    <citation type="submission" date="2015-07" db="EMBL/GenBank/DDBJ databases">
        <title>Draft Genome Sequences of Anaerolinea thermolimosa IMO-1, Bellilinea caldifistulae GOMI-1, Leptolinea tardivitalis YMTK-2, Levilinea saccharolytica KIBI-1,Longilinea arvoryzae KOME-1, Previously Described as Members of the Anaerolineaceae (Chloroflexi).</title>
        <authorList>
            <person name="Sekiguchi Y."/>
            <person name="Ohashi A."/>
            <person name="Matsuura N."/>
            <person name="Tourlousse M.D."/>
        </authorList>
    </citation>
    <scope>NUCLEOTIDE SEQUENCE [LARGE SCALE GENOMIC DNA]</scope>
    <source>
        <strain evidence="2">KOME-1</strain>
    </source>
</reference>
<sequence>MANPEMAGECFIETARLILRTVTPADVAGVASSWKLDEGPIPLPEAERVIQRMRANHAQNRPGKIVHLCLAILSKETNEFIGWCGLDHTQPADADPALFYLLKSDDWGKGLATEAARALLDYAFTRMELPSIHGGAAPENLASKRVMEKIGMKYVGLDEEGGYAFTISRKEFLDS</sequence>
<keyword evidence="3" id="KW-1185">Reference proteome</keyword>
<dbReference type="PROSITE" id="PS51186">
    <property type="entry name" value="GNAT"/>
    <property type="match status" value="1"/>
</dbReference>
<accession>A0A0S7BH40</accession>
<dbReference type="SUPFAM" id="SSF55729">
    <property type="entry name" value="Acyl-CoA N-acyltransferases (Nat)"/>
    <property type="match status" value="1"/>
</dbReference>
<feature type="domain" description="N-acetyltransferase" evidence="1">
    <location>
        <begin position="17"/>
        <end position="174"/>
    </location>
</feature>
<dbReference type="GO" id="GO:0016747">
    <property type="term" value="F:acyltransferase activity, transferring groups other than amino-acyl groups"/>
    <property type="evidence" value="ECO:0007669"/>
    <property type="project" value="InterPro"/>
</dbReference>
<dbReference type="Gene3D" id="3.40.630.30">
    <property type="match status" value="1"/>
</dbReference>
<dbReference type="Proteomes" id="UP000055060">
    <property type="component" value="Unassembled WGS sequence"/>
</dbReference>
<dbReference type="STRING" id="360412.LARV_00498"/>
<dbReference type="InterPro" id="IPR000182">
    <property type="entry name" value="GNAT_dom"/>
</dbReference>
<protein>
    <submittedName>
        <fullName evidence="2">Acetyltransferase</fullName>
    </submittedName>
</protein>
<dbReference type="InterPro" id="IPR016181">
    <property type="entry name" value="Acyl_CoA_acyltransferase"/>
</dbReference>
<dbReference type="InterPro" id="IPR051531">
    <property type="entry name" value="N-acetyltransferase"/>
</dbReference>
<dbReference type="EMBL" id="DF967972">
    <property type="protein sequence ID" value="GAP12762.1"/>
    <property type="molecule type" value="Genomic_DNA"/>
</dbReference>
<organism evidence="2">
    <name type="scientific">Longilinea arvoryzae</name>
    <dbReference type="NCBI Taxonomy" id="360412"/>
    <lineage>
        <taxon>Bacteria</taxon>
        <taxon>Bacillati</taxon>
        <taxon>Chloroflexota</taxon>
        <taxon>Anaerolineae</taxon>
        <taxon>Anaerolineales</taxon>
        <taxon>Anaerolineaceae</taxon>
        <taxon>Longilinea</taxon>
    </lineage>
</organism>